<dbReference type="Proteomes" id="UP001430755">
    <property type="component" value="Unassembled WGS sequence"/>
</dbReference>
<name>A0ABS9WJU4_9ACTN</name>
<dbReference type="EMBL" id="JAJMLW010000004">
    <property type="protein sequence ID" value="MCI2242807.1"/>
    <property type="molecule type" value="Genomic_DNA"/>
</dbReference>
<dbReference type="PANTHER" id="PTHR42791">
    <property type="entry name" value="GNAT FAMILY ACETYLTRANSFERASE"/>
    <property type="match status" value="1"/>
</dbReference>
<evidence type="ECO:0000313" key="2">
    <source>
        <dbReference type="EMBL" id="MCI2242807.1"/>
    </source>
</evidence>
<reference evidence="2" key="1">
    <citation type="submission" date="2021-11" db="EMBL/GenBank/DDBJ databases">
        <title>A Novel Adlercreutzia Species, isolated from a Allomyrina dichotoma larva feces.</title>
        <authorList>
            <person name="Suh M.K."/>
        </authorList>
    </citation>
    <scope>NUCLEOTIDE SEQUENCE</scope>
    <source>
        <strain evidence="2">JBNU-10</strain>
    </source>
</reference>
<dbReference type="PANTHER" id="PTHR42791:SF1">
    <property type="entry name" value="N-ACETYLTRANSFERASE DOMAIN-CONTAINING PROTEIN"/>
    <property type="match status" value="1"/>
</dbReference>
<accession>A0ABS9WJU4</accession>
<dbReference type="SUPFAM" id="SSF55729">
    <property type="entry name" value="Acyl-CoA N-acyltransferases (Nat)"/>
    <property type="match status" value="1"/>
</dbReference>
<comment type="caution">
    <text evidence="2">The sequence shown here is derived from an EMBL/GenBank/DDBJ whole genome shotgun (WGS) entry which is preliminary data.</text>
</comment>
<dbReference type="InterPro" id="IPR052523">
    <property type="entry name" value="Trichothecene_AcTrans"/>
</dbReference>
<feature type="domain" description="N-acetyltransferase" evidence="1">
    <location>
        <begin position="81"/>
        <end position="218"/>
    </location>
</feature>
<gene>
    <name evidence="2" type="ORF">LPT13_10670</name>
</gene>
<evidence type="ECO:0000313" key="3">
    <source>
        <dbReference type="Proteomes" id="UP001430755"/>
    </source>
</evidence>
<dbReference type="PROSITE" id="PS51186">
    <property type="entry name" value="GNAT"/>
    <property type="match status" value="1"/>
</dbReference>
<dbReference type="RefSeq" id="WP_242166339.1">
    <property type="nucleotide sequence ID" value="NZ_JAJMLW010000004.1"/>
</dbReference>
<keyword evidence="3" id="KW-1185">Reference proteome</keyword>
<organism evidence="2 3">
    <name type="scientific">Adlercreutzia faecimuris</name>
    <dbReference type="NCBI Taxonomy" id="2897341"/>
    <lineage>
        <taxon>Bacteria</taxon>
        <taxon>Bacillati</taxon>
        <taxon>Actinomycetota</taxon>
        <taxon>Coriobacteriia</taxon>
        <taxon>Eggerthellales</taxon>
        <taxon>Eggerthellaceae</taxon>
        <taxon>Adlercreutzia</taxon>
    </lineage>
</organism>
<dbReference type="InterPro" id="IPR000182">
    <property type="entry name" value="GNAT_dom"/>
</dbReference>
<sequence>MKLPGLVTVDPADKELAVKLARMGGDAFLEELWTLELLKALPAGSQGADRERFLSRAIIMNDIVVGAPYQAAYCLEDGTALAIAYLKSDLEGLTWAHLEEKADRLLTDEVLSDEEAVAFAAQLERMAPISVFDWEERERKEGDFIHFVMLAVDPEQRGTGRFRRLITPFFDYADEHGIPCYLETYSDSLQELYEHVGFEVCHVFESPDFAITERAMVRKPRK</sequence>
<protein>
    <submittedName>
        <fullName evidence="2">GNAT family N-acetyltransferase</fullName>
    </submittedName>
</protein>
<dbReference type="Pfam" id="PF00583">
    <property type="entry name" value="Acetyltransf_1"/>
    <property type="match status" value="1"/>
</dbReference>
<proteinExistence type="predicted"/>
<dbReference type="InterPro" id="IPR016181">
    <property type="entry name" value="Acyl_CoA_acyltransferase"/>
</dbReference>
<dbReference type="Gene3D" id="3.40.630.30">
    <property type="match status" value="1"/>
</dbReference>
<evidence type="ECO:0000259" key="1">
    <source>
        <dbReference type="PROSITE" id="PS51186"/>
    </source>
</evidence>